<keyword evidence="6" id="KW-0808">Transferase</keyword>
<reference evidence="6 7" key="1">
    <citation type="submission" date="2017-01" db="EMBL/GenBank/DDBJ databases">
        <title>Bacillus cereus isolates.</title>
        <authorList>
            <person name="Beno S.M."/>
        </authorList>
    </citation>
    <scope>NUCLEOTIDE SEQUENCE [LARGE SCALE GENOMIC DNA]</scope>
    <source>
        <strain evidence="6 7">FSL H8-0485</strain>
    </source>
</reference>
<evidence type="ECO:0000256" key="2">
    <source>
        <dbReference type="ARBA" id="ARBA00037999"/>
    </source>
</evidence>
<dbReference type="InterPro" id="IPR015421">
    <property type="entry name" value="PyrdxlP-dep_Trfase_major"/>
</dbReference>
<organism evidence="6 7">
    <name type="scientific">Bacillus cereus</name>
    <dbReference type="NCBI Taxonomy" id="1396"/>
    <lineage>
        <taxon>Bacteria</taxon>
        <taxon>Bacillati</taxon>
        <taxon>Bacillota</taxon>
        <taxon>Bacilli</taxon>
        <taxon>Bacillales</taxon>
        <taxon>Bacillaceae</taxon>
        <taxon>Bacillus</taxon>
        <taxon>Bacillus cereus group</taxon>
    </lineage>
</organism>
<dbReference type="PANTHER" id="PTHR30244">
    <property type="entry name" value="TRANSAMINASE"/>
    <property type="match status" value="1"/>
</dbReference>
<name>A0A1S9TSH6_BACCE</name>
<sequence>MMKIPFLRPNLVKLSGFKGYLSQIEKTNWYSNYGPLNTFFEKRIMNEFYDSTGSVTTVNNATIGLMLAINEIKRPHGRFALMPSFTFSAAPLAAMWCGLEPYFVDIKDDDWCMNEELIKELLEKLGDEVAVVMPYATFGANLDLTFYQRVQDSGVPVVIDAAASFGAAGVNGSFGKGFTGFVVFSFHATKPFGIGEGGLVYSADKALISKIRQAGNFGFSENRETTLQGLNSKLSEYAAAIALATLDVFSEKIHLRKRIYQWYLEELEKMLFFERGWKVQKTGGEIVRQFMPLLCPSSQSNITFLKLLADHHIEARNYFFPPCHQQSLFRSFSQTTMSVTNNKSCCILSLPLWEKMKKNDVIKIIQVISEGG</sequence>
<dbReference type="GO" id="GO:0000271">
    <property type="term" value="P:polysaccharide biosynthetic process"/>
    <property type="evidence" value="ECO:0007669"/>
    <property type="project" value="TreeGrafter"/>
</dbReference>
<dbReference type="Pfam" id="PF01041">
    <property type="entry name" value="DegT_DnrJ_EryC1"/>
    <property type="match status" value="1"/>
</dbReference>
<dbReference type="Gene3D" id="3.40.640.10">
    <property type="entry name" value="Type I PLP-dependent aspartate aminotransferase-like (Major domain)"/>
    <property type="match status" value="1"/>
</dbReference>
<evidence type="ECO:0000313" key="7">
    <source>
        <dbReference type="Proteomes" id="UP000190906"/>
    </source>
</evidence>
<dbReference type="EMBL" id="MUAJ01000006">
    <property type="protein sequence ID" value="OOR12828.1"/>
    <property type="molecule type" value="Genomic_DNA"/>
</dbReference>
<dbReference type="GO" id="GO:0008483">
    <property type="term" value="F:transaminase activity"/>
    <property type="evidence" value="ECO:0007669"/>
    <property type="project" value="UniProtKB-KW"/>
</dbReference>
<keyword evidence="6" id="KW-0032">Aminotransferase</keyword>
<dbReference type="InterPro" id="IPR000653">
    <property type="entry name" value="DegT/StrS_aminotransferase"/>
</dbReference>
<dbReference type="RefSeq" id="WP_078204650.1">
    <property type="nucleotide sequence ID" value="NZ_MUAJ01000006.1"/>
</dbReference>
<protein>
    <submittedName>
        <fullName evidence="6">Aminotransferase DegT</fullName>
    </submittedName>
</protein>
<proteinExistence type="inferred from homology"/>
<evidence type="ECO:0000256" key="4">
    <source>
        <dbReference type="PIRSR" id="PIRSR000390-2"/>
    </source>
</evidence>
<keyword evidence="1 4" id="KW-0663">Pyridoxal phosphate</keyword>
<dbReference type="SUPFAM" id="SSF53383">
    <property type="entry name" value="PLP-dependent transferases"/>
    <property type="match status" value="1"/>
</dbReference>
<accession>A0A1S9TSH6</accession>
<gene>
    <name evidence="6" type="ORF">BW897_09615</name>
</gene>
<evidence type="ECO:0000256" key="5">
    <source>
        <dbReference type="RuleBase" id="RU004508"/>
    </source>
</evidence>
<dbReference type="Proteomes" id="UP000190906">
    <property type="component" value="Unassembled WGS sequence"/>
</dbReference>
<dbReference type="PANTHER" id="PTHR30244:SF9">
    <property type="entry name" value="PROTEIN RV3402C"/>
    <property type="match status" value="1"/>
</dbReference>
<feature type="active site" description="Proton acceptor" evidence="3">
    <location>
        <position position="190"/>
    </location>
</feature>
<evidence type="ECO:0000313" key="6">
    <source>
        <dbReference type="EMBL" id="OOR12828.1"/>
    </source>
</evidence>
<dbReference type="GO" id="GO:0030170">
    <property type="term" value="F:pyridoxal phosphate binding"/>
    <property type="evidence" value="ECO:0007669"/>
    <property type="project" value="TreeGrafter"/>
</dbReference>
<dbReference type="PIRSF" id="PIRSF000390">
    <property type="entry name" value="PLP_StrS"/>
    <property type="match status" value="1"/>
</dbReference>
<comment type="similarity">
    <text evidence="2 5">Belongs to the DegT/DnrJ/EryC1 family.</text>
</comment>
<evidence type="ECO:0000256" key="1">
    <source>
        <dbReference type="ARBA" id="ARBA00022898"/>
    </source>
</evidence>
<dbReference type="InterPro" id="IPR015424">
    <property type="entry name" value="PyrdxlP-dep_Trfase"/>
</dbReference>
<evidence type="ECO:0000256" key="3">
    <source>
        <dbReference type="PIRSR" id="PIRSR000390-1"/>
    </source>
</evidence>
<feature type="modified residue" description="N6-(pyridoxal phosphate)lysine" evidence="4">
    <location>
        <position position="190"/>
    </location>
</feature>
<dbReference type="AlphaFoldDB" id="A0A1S9TSH6"/>
<comment type="caution">
    <text evidence="6">The sequence shown here is derived from an EMBL/GenBank/DDBJ whole genome shotgun (WGS) entry which is preliminary data.</text>
</comment>